<dbReference type="AlphaFoldDB" id="A0A5E4ENE9"/>
<sequence>MVSGPLVGDEASNKAYSRKNQSYSKNPNHVLHHSSPPQNMTQVRGALASNDSSSDNGSLPGHAEPDNGPRGYSKFGNMVRIQLDSWSKADLREIKWKLMSELEQVRCLVKNLEAKEAELSERYVQSQFTADDVIDNVKTKTTMRVNSEVGSVGLRDSGPYRGLSVSGAEDDGGAGQYMEKQKRTWKANQCSRNSEFPIGKEKLPPLGSSKKLKSNGRTIDEGGVGPWFRKGKNPSPLFKSCSTLLDKLIKHKFGWVFKKPVDVKALGLHDYNKIIKKPMDLGTVKTRLNENWYKTPVEFAEEVRLTFNNAMLYNPKEQDAHLMAEQLLKMFEDQWAALEAEYNLNRRNEIGNDSNLPPPVSRKIQAPAAAPLPLEMRTLDRAESTTKPVNPKLKPVSSGHTGRPPVPKKPKARDPNKRDMTYAEKQRLSTNLQTLPSEKLDTIVQIIKKRNLGLCQQEDEIEVDIESVDPETLWELDRFVTNYRKSLSKNKRRTELAPQSIAEPGHAIQDTNVATYTSVAEKEAKAGISLTRKHSGTSIEVTVGSDDSLVISTVSVKPVSYLAVENNNNAFSPVRREEQGDNVSGSSSSGSGSGSSSSDSDNDSSSGCGSDSNR</sequence>
<dbReference type="Proteomes" id="UP000327085">
    <property type="component" value="Chromosome 4"/>
</dbReference>
<dbReference type="SUPFAM" id="SSF47370">
    <property type="entry name" value="Bromodomain"/>
    <property type="match status" value="1"/>
</dbReference>
<gene>
    <name evidence="9" type="ORF">ALMOND_2B009034</name>
</gene>
<feature type="coiled-coil region" evidence="5">
    <location>
        <begin position="95"/>
        <end position="122"/>
    </location>
</feature>
<feature type="compositionally biased region" description="Low complexity" evidence="6">
    <location>
        <begin position="581"/>
        <end position="614"/>
    </location>
</feature>
<proteinExistence type="predicted"/>
<feature type="region of interest" description="Disordered" evidence="6">
    <location>
        <begin position="196"/>
        <end position="215"/>
    </location>
</feature>
<dbReference type="EMBL" id="CABIKO010000020">
    <property type="protein sequence ID" value="VVA16610.1"/>
    <property type="molecule type" value="Genomic_DNA"/>
</dbReference>
<dbReference type="InParanoid" id="A0A5E4ENE9"/>
<keyword evidence="2 4" id="KW-0103">Bromodomain</keyword>
<evidence type="ECO:0000313" key="10">
    <source>
        <dbReference type="Proteomes" id="UP000327085"/>
    </source>
</evidence>
<evidence type="ECO:0000256" key="4">
    <source>
        <dbReference type="PROSITE-ProRule" id="PRU00035"/>
    </source>
</evidence>
<organism evidence="9 10">
    <name type="scientific">Prunus dulcis</name>
    <name type="common">Almond</name>
    <name type="synonym">Amygdalus dulcis</name>
    <dbReference type="NCBI Taxonomy" id="3755"/>
    <lineage>
        <taxon>Eukaryota</taxon>
        <taxon>Viridiplantae</taxon>
        <taxon>Streptophyta</taxon>
        <taxon>Embryophyta</taxon>
        <taxon>Tracheophyta</taxon>
        <taxon>Spermatophyta</taxon>
        <taxon>Magnoliopsida</taxon>
        <taxon>eudicotyledons</taxon>
        <taxon>Gunneridae</taxon>
        <taxon>Pentapetalae</taxon>
        <taxon>rosids</taxon>
        <taxon>fabids</taxon>
        <taxon>Rosales</taxon>
        <taxon>Rosaceae</taxon>
        <taxon>Amygdaloideae</taxon>
        <taxon>Amygdaleae</taxon>
        <taxon>Prunus</taxon>
    </lineage>
</organism>
<feature type="domain" description="NET" evidence="8">
    <location>
        <begin position="410"/>
        <end position="491"/>
    </location>
</feature>
<evidence type="ECO:0000259" key="7">
    <source>
        <dbReference type="PROSITE" id="PS50014"/>
    </source>
</evidence>
<protein>
    <submittedName>
        <fullName evidence="9">PREDICTED: mRNAion factor</fullName>
    </submittedName>
</protein>
<dbReference type="PANTHER" id="PTHR45926">
    <property type="entry name" value="OSJNBA0053K19.4 PROTEIN"/>
    <property type="match status" value="1"/>
</dbReference>
<feature type="region of interest" description="Disordered" evidence="6">
    <location>
        <begin position="1"/>
        <end position="73"/>
    </location>
</feature>
<evidence type="ECO:0000256" key="3">
    <source>
        <dbReference type="ARBA" id="ARBA00023163"/>
    </source>
</evidence>
<dbReference type="InterPro" id="IPR036427">
    <property type="entry name" value="Bromodomain-like_sf"/>
</dbReference>
<dbReference type="Gramene" id="VVA16610">
    <property type="protein sequence ID" value="VVA16610"/>
    <property type="gene ID" value="Prudul26B009034"/>
</dbReference>
<reference evidence="10" key="1">
    <citation type="journal article" date="2020" name="Plant J.">
        <title>Transposons played a major role in the diversification between the closely related almond and peach genomes: results from the almond genome sequence.</title>
        <authorList>
            <person name="Alioto T."/>
            <person name="Alexiou K.G."/>
            <person name="Bardil A."/>
            <person name="Barteri F."/>
            <person name="Castanera R."/>
            <person name="Cruz F."/>
            <person name="Dhingra A."/>
            <person name="Duval H."/>
            <person name="Fernandez I Marti A."/>
            <person name="Frias L."/>
            <person name="Galan B."/>
            <person name="Garcia J.L."/>
            <person name="Howad W."/>
            <person name="Gomez-Garrido J."/>
            <person name="Gut M."/>
            <person name="Julca I."/>
            <person name="Morata J."/>
            <person name="Puigdomenech P."/>
            <person name="Ribeca P."/>
            <person name="Rubio Cabetas M.J."/>
            <person name="Vlasova A."/>
            <person name="Wirthensohn M."/>
            <person name="Garcia-Mas J."/>
            <person name="Gabaldon T."/>
            <person name="Casacuberta J.M."/>
            <person name="Arus P."/>
        </authorList>
    </citation>
    <scope>NUCLEOTIDE SEQUENCE [LARGE SCALE GENOMIC DNA]</scope>
    <source>
        <strain evidence="10">cv. Texas</strain>
    </source>
</reference>
<evidence type="ECO:0000256" key="2">
    <source>
        <dbReference type="ARBA" id="ARBA00023117"/>
    </source>
</evidence>
<evidence type="ECO:0000256" key="1">
    <source>
        <dbReference type="ARBA" id="ARBA00023015"/>
    </source>
</evidence>
<feature type="domain" description="Bromo" evidence="7">
    <location>
        <begin position="249"/>
        <end position="321"/>
    </location>
</feature>
<dbReference type="InterPro" id="IPR001487">
    <property type="entry name" value="Bromodomain"/>
</dbReference>
<evidence type="ECO:0000256" key="6">
    <source>
        <dbReference type="SAM" id="MobiDB-lite"/>
    </source>
</evidence>
<feature type="region of interest" description="Disordered" evidence="6">
    <location>
        <begin position="570"/>
        <end position="614"/>
    </location>
</feature>
<dbReference type="InterPro" id="IPR038336">
    <property type="entry name" value="NET_sf"/>
</dbReference>
<feature type="region of interest" description="Disordered" evidence="6">
    <location>
        <begin position="381"/>
        <end position="418"/>
    </location>
</feature>
<dbReference type="PRINTS" id="PR00503">
    <property type="entry name" value="BROMODOMAIN"/>
</dbReference>
<feature type="compositionally biased region" description="Polar residues" evidence="6">
    <location>
        <begin position="14"/>
        <end position="27"/>
    </location>
</feature>
<dbReference type="PROSITE" id="PS51525">
    <property type="entry name" value="NET"/>
    <property type="match status" value="1"/>
</dbReference>
<keyword evidence="5" id="KW-0175">Coiled coil</keyword>
<dbReference type="InterPro" id="IPR027353">
    <property type="entry name" value="NET_dom"/>
</dbReference>
<accession>A0A5E4ENE9</accession>
<dbReference type="Gene3D" id="1.20.920.10">
    <property type="entry name" value="Bromodomain-like"/>
    <property type="match status" value="1"/>
</dbReference>
<dbReference type="SMART" id="SM00297">
    <property type="entry name" value="BROMO"/>
    <property type="match status" value="1"/>
</dbReference>
<evidence type="ECO:0000256" key="5">
    <source>
        <dbReference type="SAM" id="Coils"/>
    </source>
</evidence>
<dbReference type="PROSITE" id="PS50014">
    <property type="entry name" value="BROMODOMAIN_2"/>
    <property type="match status" value="1"/>
</dbReference>
<dbReference type="Pfam" id="PF17035">
    <property type="entry name" value="BET"/>
    <property type="match status" value="1"/>
</dbReference>
<name>A0A5E4ENE9_PRUDU</name>
<dbReference type="Gene3D" id="1.20.1270.220">
    <property type="match status" value="1"/>
</dbReference>
<evidence type="ECO:0000313" key="9">
    <source>
        <dbReference type="EMBL" id="VVA16610.1"/>
    </source>
</evidence>
<evidence type="ECO:0000259" key="8">
    <source>
        <dbReference type="PROSITE" id="PS51525"/>
    </source>
</evidence>
<keyword evidence="1" id="KW-0805">Transcription regulation</keyword>
<keyword evidence="3" id="KW-0804">Transcription</keyword>
<dbReference type="OMA" id="HYVEPLP"/>
<dbReference type="Pfam" id="PF00439">
    <property type="entry name" value="Bromodomain"/>
    <property type="match status" value="1"/>
</dbReference>